<proteinExistence type="inferred from homology"/>
<dbReference type="GO" id="GO:0003954">
    <property type="term" value="F:NADH dehydrogenase activity"/>
    <property type="evidence" value="ECO:0007669"/>
    <property type="project" value="TreeGrafter"/>
</dbReference>
<keyword evidence="6" id="KW-0411">Iron-sulfur</keyword>
<evidence type="ECO:0000313" key="9">
    <source>
        <dbReference type="Proteomes" id="UP000006681"/>
    </source>
</evidence>
<name>E1QRK1_VULDI</name>
<dbReference type="InterPro" id="IPR006657">
    <property type="entry name" value="MoPterin_dinucl-bd_dom"/>
</dbReference>
<dbReference type="InterPro" id="IPR006656">
    <property type="entry name" value="Mopterin_OxRdtase"/>
</dbReference>
<dbReference type="GeneID" id="9753409"/>
<dbReference type="GO" id="GO:0008863">
    <property type="term" value="F:formate dehydrogenase (NAD+) activity"/>
    <property type="evidence" value="ECO:0007669"/>
    <property type="project" value="InterPro"/>
</dbReference>
<evidence type="ECO:0000256" key="3">
    <source>
        <dbReference type="ARBA" id="ARBA00022723"/>
    </source>
</evidence>
<sequence length="660" mass="73121">MPRSVITICPYCGVGCGIEVTIDDAGRIIGFEGFKGHPVSHGHLCGKGASSIKLLDTTDRLLYPMKRVNGEFVRVSWSEAISEIVHKMKEIKEKYGPEALAFYGGCRNTLEEVYLFQKLARALGTNNVDSCARLCHDPSAKALKDMLGYGGSANSVNEIPKAKVVVITGESITDSHPVLSQYLIEAKRNGTKIVVIDPRTTATAKMADLHLKPIPSTEVYLFNAVANYLINNELIDRDFIVNRTENFEEYVKVVSKYSIDDAEKITGVPRDLILKFAQLIATKPVLFTWGLGMSESSGVDGIKSYIALALLTGNMGIEGGGVIVYRGQTNVQGSGDFLKPDVFPGGLPINEENAKKLAEVWGFMPPTKPGLSLIDAVYNENSGIRGMYLMGFNIVASLPNRRRVEEFLSNLDLLVVQDIAMSETAEFAHYVLPAALWIEREGSVLSLDRLVKWRHKVRDPPGEARPDYEIIFELANAFGLKGFSNDPKAVFNEMRQVVPIMRSVTLEDVMDPTKDSRIPENTPHLYSERFLTPSGKARFFGVEYRPVNTGGKKFILVTGRSVLRYNTDNEIRRISGKFETSITINPEDAKALGIRNGQLVKLVSNCGEGTFRALISNDVPRGVVFAYMHDSRINYVVCTEFDPYVKTPRYKVTPVDILPV</sequence>
<keyword evidence="9" id="KW-1185">Reference proteome</keyword>
<dbReference type="SUPFAM" id="SSF53706">
    <property type="entry name" value="Formate dehydrogenase/DMSO reductase, domains 1-3"/>
    <property type="match status" value="1"/>
</dbReference>
<dbReference type="GO" id="GO:0043546">
    <property type="term" value="F:molybdopterin cofactor binding"/>
    <property type="evidence" value="ECO:0007669"/>
    <property type="project" value="InterPro"/>
</dbReference>
<keyword evidence="5" id="KW-0408">Iron</keyword>
<dbReference type="PANTHER" id="PTHR43105">
    <property type="entry name" value="RESPIRATORY NITRATE REDUCTASE"/>
    <property type="match status" value="1"/>
</dbReference>
<dbReference type="OrthoDB" id="23466at2157"/>
<dbReference type="InterPro" id="IPR006478">
    <property type="entry name" value="Formate_DH_asu"/>
</dbReference>
<dbReference type="InterPro" id="IPR050123">
    <property type="entry name" value="Prok_molybdopt-oxidoreductase"/>
</dbReference>
<dbReference type="GO" id="GO:0046872">
    <property type="term" value="F:metal ion binding"/>
    <property type="evidence" value="ECO:0007669"/>
    <property type="project" value="UniProtKB-KW"/>
</dbReference>
<dbReference type="InterPro" id="IPR041924">
    <property type="entry name" value="Formate_Dh-H_N"/>
</dbReference>
<dbReference type="GO" id="GO:0016020">
    <property type="term" value="C:membrane"/>
    <property type="evidence" value="ECO:0007669"/>
    <property type="project" value="TreeGrafter"/>
</dbReference>
<dbReference type="RefSeq" id="WP_013337540.1">
    <property type="nucleotide sequence ID" value="NC_014537.1"/>
</dbReference>
<dbReference type="SUPFAM" id="SSF50692">
    <property type="entry name" value="ADC-like"/>
    <property type="match status" value="1"/>
</dbReference>
<dbReference type="InterPro" id="IPR006655">
    <property type="entry name" value="Mopterin_OxRdtase_prok_CS"/>
</dbReference>
<dbReference type="InterPro" id="IPR027467">
    <property type="entry name" value="MopterinOxRdtase_cofactor_BS"/>
</dbReference>
<organism evidence="8 9">
    <name type="scientific">Vulcanisaeta distributa (strain DSM 14429 / JCM 11212 / NBRC 100878 / IC-017)</name>
    <dbReference type="NCBI Taxonomy" id="572478"/>
    <lineage>
        <taxon>Archaea</taxon>
        <taxon>Thermoproteota</taxon>
        <taxon>Thermoprotei</taxon>
        <taxon>Thermoproteales</taxon>
        <taxon>Thermoproteaceae</taxon>
        <taxon>Vulcanisaeta</taxon>
    </lineage>
</organism>
<dbReference type="Pfam" id="PF04879">
    <property type="entry name" value="Molybdop_Fe4S4"/>
    <property type="match status" value="1"/>
</dbReference>
<dbReference type="NCBIfam" id="TIGR01591">
    <property type="entry name" value="Fdh-alpha"/>
    <property type="match status" value="1"/>
</dbReference>
<evidence type="ECO:0000256" key="2">
    <source>
        <dbReference type="ARBA" id="ARBA00022485"/>
    </source>
</evidence>
<evidence type="ECO:0000256" key="5">
    <source>
        <dbReference type="ARBA" id="ARBA00023004"/>
    </source>
</evidence>
<dbReference type="Pfam" id="PF00384">
    <property type="entry name" value="Molybdopterin"/>
    <property type="match status" value="1"/>
</dbReference>
<reference evidence="9" key="2">
    <citation type="journal article" date="2010" name="Stand. Genomic Sci.">
        <title>Complete genome sequence of Vulcanisaeta distributa type strain (IC-017T).</title>
        <authorList>
            <person name="Mavromatis K."/>
            <person name="Sikorski J."/>
            <person name="Pabst E."/>
            <person name="Teshima H."/>
            <person name="Lapidus A."/>
            <person name="Lucas S."/>
            <person name="Nolan M."/>
            <person name="Glavina Del Rio T."/>
            <person name="Cheng J."/>
            <person name="Bruce D."/>
            <person name="Goodwin L."/>
            <person name="Pitluck S."/>
            <person name="Liolios K."/>
            <person name="Ivanova N."/>
            <person name="Mikhailova N."/>
            <person name="Pati A."/>
            <person name="Chen A."/>
            <person name="Palaniappan K."/>
            <person name="Land M."/>
            <person name="Hauser L."/>
            <person name="Chang Y."/>
            <person name="Jeffries C."/>
            <person name="Rohde M."/>
            <person name="Spring S."/>
            <person name="Goker M."/>
            <person name="Wirth R."/>
            <person name="Woyke T."/>
            <person name="Bristow J."/>
            <person name="Eisen J."/>
            <person name="Markowitz V."/>
            <person name="Hugenholtz P."/>
            <person name="Klenk H."/>
            <person name="Kyrpides N."/>
        </authorList>
    </citation>
    <scope>NUCLEOTIDE SEQUENCE [LARGE SCALE GENOMIC DNA]</scope>
    <source>
        <strain evidence="9">DSM 14429 / JCM 11212 / NBRC 100878 / IC-017</strain>
    </source>
</reference>
<dbReference type="PROSITE" id="PS00551">
    <property type="entry name" value="MOLYBDOPTERIN_PROK_1"/>
    <property type="match status" value="1"/>
</dbReference>
<dbReference type="CDD" id="cd02753">
    <property type="entry name" value="MopB_Formate-Dh-H"/>
    <property type="match status" value="1"/>
</dbReference>
<keyword evidence="2" id="KW-0004">4Fe-4S</keyword>
<dbReference type="STRING" id="572478.Vdis_2449"/>
<dbReference type="Gene3D" id="3.40.228.10">
    <property type="entry name" value="Dimethylsulfoxide Reductase, domain 2"/>
    <property type="match status" value="1"/>
</dbReference>
<dbReference type="Pfam" id="PF01568">
    <property type="entry name" value="Molydop_binding"/>
    <property type="match status" value="1"/>
</dbReference>
<evidence type="ECO:0000259" key="7">
    <source>
        <dbReference type="PROSITE" id="PS51669"/>
    </source>
</evidence>
<protein>
    <submittedName>
        <fullName evidence="8">Formate dehydrogenase, alpha subunit</fullName>
    </submittedName>
</protein>
<keyword evidence="3" id="KW-0479">Metal-binding</keyword>
<dbReference type="KEGG" id="vdi:Vdis_2449"/>
<reference evidence="8 9" key="1">
    <citation type="journal article" date="2010" name="Stand. Genomic Sci.">
        <title>Complete genome sequence of Vulcanisaeta distributa type strain (IC-017).</title>
        <authorList>
            <person name="Mavromatis K."/>
            <person name="Sikorski J."/>
            <person name="Pabst E."/>
            <person name="Teshima H."/>
            <person name="Lapidus A."/>
            <person name="Lucas S."/>
            <person name="Nolan M."/>
            <person name="Glavina Del Rio T."/>
            <person name="Cheng J.F."/>
            <person name="Bruce D."/>
            <person name="Goodwin L."/>
            <person name="Pitluck S."/>
            <person name="Liolios K."/>
            <person name="Ivanova N."/>
            <person name="Mikhailova N."/>
            <person name="Pati A."/>
            <person name="Chen A."/>
            <person name="Palaniappan K."/>
            <person name="Land M."/>
            <person name="Hauser L."/>
            <person name="Chang Y.J."/>
            <person name="Jeffries C.D."/>
            <person name="Rohde M."/>
            <person name="Spring S."/>
            <person name="Goker M."/>
            <person name="Wirth R."/>
            <person name="Woyke T."/>
            <person name="Bristow J."/>
            <person name="Eisen J.A."/>
            <person name="Markowitz V."/>
            <person name="Hugenholtz P."/>
            <person name="Klenk H.P."/>
            <person name="Kyrpides N.C."/>
        </authorList>
    </citation>
    <scope>NUCLEOTIDE SEQUENCE [LARGE SCALE GENOMIC DNA]</scope>
    <source>
        <strain evidence="9">DSM 14429 / JCM 11212 / NBRC 100878 / IC-017</strain>
    </source>
</reference>
<feature type="domain" description="4Fe-4S Mo/W bis-MGD-type" evidence="7">
    <location>
        <begin position="2"/>
        <end position="59"/>
    </location>
</feature>
<dbReference type="InterPro" id="IPR009010">
    <property type="entry name" value="Asp_de-COase-like_dom_sf"/>
</dbReference>
<keyword evidence="4" id="KW-0560">Oxidoreductase</keyword>
<dbReference type="GO" id="GO:0015942">
    <property type="term" value="P:formate metabolic process"/>
    <property type="evidence" value="ECO:0007669"/>
    <property type="project" value="InterPro"/>
</dbReference>
<dbReference type="HOGENOM" id="CLU_000422_4_0_2"/>
<evidence type="ECO:0000256" key="6">
    <source>
        <dbReference type="ARBA" id="ARBA00023014"/>
    </source>
</evidence>
<dbReference type="Gene3D" id="3.40.50.740">
    <property type="match status" value="1"/>
</dbReference>
<dbReference type="SMART" id="SM00926">
    <property type="entry name" value="Molybdop_Fe4S4"/>
    <property type="match status" value="1"/>
</dbReference>
<evidence type="ECO:0000256" key="1">
    <source>
        <dbReference type="ARBA" id="ARBA00010312"/>
    </source>
</evidence>
<dbReference type="GO" id="GO:0022904">
    <property type="term" value="P:respiratory electron transport chain"/>
    <property type="evidence" value="ECO:0007669"/>
    <property type="project" value="TreeGrafter"/>
</dbReference>
<evidence type="ECO:0000313" key="8">
    <source>
        <dbReference type="EMBL" id="ADN51815.1"/>
    </source>
</evidence>
<dbReference type="PROSITE" id="PS51669">
    <property type="entry name" value="4FE4S_MOW_BIS_MGD"/>
    <property type="match status" value="1"/>
</dbReference>
<dbReference type="PROSITE" id="PS00932">
    <property type="entry name" value="MOLYBDOPTERIN_PROK_3"/>
    <property type="match status" value="1"/>
</dbReference>
<dbReference type="Proteomes" id="UP000006681">
    <property type="component" value="Chromosome"/>
</dbReference>
<accession>E1QRK1</accession>
<gene>
    <name evidence="8" type="ordered locus">Vdis_2449</name>
</gene>
<dbReference type="EMBL" id="CP002100">
    <property type="protein sequence ID" value="ADN51815.1"/>
    <property type="molecule type" value="Genomic_DNA"/>
</dbReference>
<dbReference type="eggNOG" id="arCOG01491">
    <property type="taxonomic scope" value="Archaea"/>
</dbReference>
<dbReference type="Gene3D" id="2.20.25.90">
    <property type="entry name" value="ADC-like domains"/>
    <property type="match status" value="1"/>
</dbReference>
<evidence type="ECO:0000256" key="4">
    <source>
        <dbReference type="ARBA" id="ARBA00023002"/>
    </source>
</evidence>
<dbReference type="PANTHER" id="PTHR43105:SF14">
    <property type="entry name" value="FORMATE DEHYDROGENASE H"/>
    <property type="match status" value="1"/>
</dbReference>
<comment type="similarity">
    <text evidence="1">Belongs to the prokaryotic molybdopterin-containing oxidoreductase family.</text>
</comment>
<dbReference type="Gene3D" id="2.40.40.20">
    <property type="match status" value="1"/>
</dbReference>
<dbReference type="GO" id="GO:0051539">
    <property type="term" value="F:4 iron, 4 sulfur cluster binding"/>
    <property type="evidence" value="ECO:0007669"/>
    <property type="project" value="UniProtKB-KW"/>
</dbReference>
<dbReference type="InterPro" id="IPR006963">
    <property type="entry name" value="Mopterin_OxRdtase_4Fe-4S_dom"/>
</dbReference>
<dbReference type="AlphaFoldDB" id="E1QRK1"/>